<gene>
    <name evidence="1" type="ORF">NA8A_15781</name>
</gene>
<keyword evidence="1" id="KW-0449">Lipoprotein</keyword>
<dbReference type="eggNOG" id="ENOG503349C">
    <property type="taxonomic scope" value="Bacteria"/>
</dbReference>
<dbReference type="AlphaFoldDB" id="K2P1S1"/>
<evidence type="ECO:0000313" key="2">
    <source>
        <dbReference type="Proteomes" id="UP000007374"/>
    </source>
</evidence>
<reference evidence="1 2" key="1">
    <citation type="journal article" date="2012" name="J. Bacteriol.">
        <title>Genome Sequence of Nitratireductor indicus Type Strain C115.</title>
        <authorList>
            <person name="Lai Q."/>
            <person name="Li G."/>
            <person name="Yu Z."/>
            <person name="Shao Z."/>
        </authorList>
    </citation>
    <scope>NUCLEOTIDE SEQUENCE [LARGE SCALE GENOMIC DNA]</scope>
    <source>
        <strain evidence="1 2">C115</strain>
    </source>
</reference>
<dbReference type="STRING" id="721133.SAMN05216176_111152"/>
<protein>
    <submittedName>
        <fullName evidence="1">Putative lipoprotein</fullName>
    </submittedName>
</protein>
<organism evidence="1 2">
    <name type="scientific">Nitratireductor indicus C115</name>
    <dbReference type="NCBI Taxonomy" id="1231190"/>
    <lineage>
        <taxon>Bacteria</taxon>
        <taxon>Pseudomonadati</taxon>
        <taxon>Pseudomonadota</taxon>
        <taxon>Alphaproteobacteria</taxon>
        <taxon>Hyphomicrobiales</taxon>
        <taxon>Phyllobacteriaceae</taxon>
        <taxon>Nitratireductor</taxon>
    </lineage>
</organism>
<sequence length="238" mass="25326">METAFPPERVGNSGSLADAVAFADEICHLVLSSISRRAVFYEGLSLFNHRVFAGSVVAAAVLLSGCQSEDKLGAFQLGNKNAQETAQSAELPAGAVKESELRAYCPPVALRDGTTFFRTYQKGGQDDPSKVIYQASITDTTRSCQYANGSFSMNVAVAGRVVPGPVGNTGNITMPIRVAVLRGDDVVYSKLFQHNVAIADTAGATQFIFNDPNIMVPGAADRSLQVFVGFDEGPPRNR</sequence>
<accession>K2P1S1</accession>
<proteinExistence type="predicted"/>
<comment type="caution">
    <text evidence="1">The sequence shown here is derived from an EMBL/GenBank/DDBJ whole genome shotgun (WGS) entry which is preliminary data.</text>
</comment>
<keyword evidence="2" id="KW-1185">Reference proteome</keyword>
<dbReference type="EMBL" id="AMSI01000011">
    <property type="protein sequence ID" value="EKF41326.1"/>
    <property type="molecule type" value="Genomic_DNA"/>
</dbReference>
<evidence type="ECO:0000313" key="1">
    <source>
        <dbReference type="EMBL" id="EKF41326.1"/>
    </source>
</evidence>
<dbReference type="PATRIC" id="fig|1231190.3.peg.3267"/>
<dbReference type="Proteomes" id="UP000007374">
    <property type="component" value="Unassembled WGS sequence"/>
</dbReference>
<name>K2P1S1_9HYPH</name>